<dbReference type="Proteomes" id="UP000317624">
    <property type="component" value="Unassembled WGS sequence"/>
</dbReference>
<protein>
    <submittedName>
        <fullName evidence="2">Uncharacterized protein</fullName>
    </submittedName>
</protein>
<feature type="region of interest" description="Disordered" evidence="1">
    <location>
        <begin position="98"/>
        <end position="140"/>
    </location>
</feature>
<evidence type="ECO:0000313" key="2">
    <source>
        <dbReference type="EMBL" id="TVT39616.1"/>
    </source>
</evidence>
<sequence length="260" mass="29021">MNGYTLANQFRKLRASFPFSALEADLFYELVGLCNDRNWPTEFQYSNPLLCATLGVSEKLLISARNRLKQAGLLEFTSGHKRSPTVYRFLDPDAKIPLPQVSKSGSKNDSISDRESGSISGTSINKEKTKRKTKSPAGESEQFPFADFWQAYGKKEDKHKCEQRWNTLTPAERQAALAHIPGYVAATPEKRYRKNPLTYLNGKCWQDEELPTTRSGQPPAPVPAPALLPAPELNEDFLAEQQARAAAEQEAHFAKYAVAA</sequence>
<gene>
    <name evidence="2" type="ORF">FNT36_18415</name>
</gene>
<evidence type="ECO:0000313" key="3">
    <source>
        <dbReference type="Proteomes" id="UP000317624"/>
    </source>
</evidence>
<dbReference type="RefSeq" id="WP_144850658.1">
    <property type="nucleotide sequence ID" value="NZ_VMRJ01000004.1"/>
</dbReference>
<comment type="caution">
    <text evidence="2">The sequence shown here is derived from an EMBL/GenBank/DDBJ whole genome shotgun (WGS) entry which is preliminary data.</text>
</comment>
<evidence type="ECO:0000256" key="1">
    <source>
        <dbReference type="SAM" id="MobiDB-lite"/>
    </source>
</evidence>
<feature type="region of interest" description="Disordered" evidence="1">
    <location>
        <begin position="209"/>
        <end position="228"/>
    </location>
</feature>
<proteinExistence type="predicted"/>
<dbReference type="AlphaFoldDB" id="A0A558BSV5"/>
<accession>A0A558BSV5</accession>
<reference evidence="2 3" key="1">
    <citation type="submission" date="2019-07" db="EMBL/GenBank/DDBJ databases">
        <title>Hymenobacter sp. straun FUR1 Genome sequencing and assembly.</title>
        <authorList>
            <person name="Chhetri G."/>
        </authorList>
    </citation>
    <scope>NUCLEOTIDE SEQUENCE [LARGE SCALE GENOMIC DNA]</scope>
    <source>
        <strain evidence="2 3">Fur1</strain>
    </source>
</reference>
<organism evidence="2 3">
    <name type="scientific">Hymenobacter setariae</name>
    <dbReference type="NCBI Taxonomy" id="2594794"/>
    <lineage>
        <taxon>Bacteria</taxon>
        <taxon>Pseudomonadati</taxon>
        <taxon>Bacteroidota</taxon>
        <taxon>Cytophagia</taxon>
        <taxon>Cytophagales</taxon>
        <taxon>Hymenobacteraceae</taxon>
        <taxon>Hymenobacter</taxon>
    </lineage>
</organism>
<dbReference type="EMBL" id="VMRJ01000004">
    <property type="protein sequence ID" value="TVT39616.1"/>
    <property type="molecule type" value="Genomic_DNA"/>
</dbReference>
<dbReference type="OrthoDB" id="3383452at2"/>
<name>A0A558BSV5_9BACT</name>
<keyword evidence="3" id="KW-1185">Reference proteome</keyword>
<feature type="compositionally biased region" description="Pro residues" evidence="1">
    <location>
        <begin position="218"/>
        <end position="228"/>
    </location>
</feature>